<evidence type="ECO:0000256" key="1">
    <source>
        <dbReference type="SAM" id="Coils"/>
    </source>
</evidence>
<feature type="domain" description="Peptidase M11 gametolysin" evidence="3">
    <location>
        <begin position="130"/>
        <end position="401"/>
    </location>
</feature>
<evidence type="ECO:0000259" key="3">
    <source>
        <dbReference type="Pfam" id="PF05548"/>
    </source>
</evidence>
<sequence>MLAPPGRVVVLEQDHGNHLPSTQLLLLHTTSHGRVRLHGGAAPRGLRTGQQLNVTGVWRRHTHRSLRRSLRASLGGAATAGATAVQGSTEPYPHYLLPLRVSMQPGKAPTPELKVVAKQPHGAACPGTQLPTASVSDIERAVFAEVNPSGITVGSTFSGCSYGKSRLTQRNSQVAAPVELPCAGSSQGYPWTTSKCAFEDFNGWADAANAVLQARGVNLAAYKYKVYLVPPGPCSFVGLGYVGCDGSFECRAWVGSEHWTTPQAISHELGHNIFLAHSGAVTPEGGVDEYGDDTGIMGYCCADRCPNTAQAWQLGWSSVQHLDAASLAPGKPCACTAGTVGHSSKAVHAWLASQGASAANGVRVDPSGWARGVDPMFLGFRTRAGGDAALLPKLAGKVHVNTAGIAHTFDPRPTLWRAALAAVGDAWEYAPAQLVVRLTGFSNGGADVTICRKIGTAETQSSCLAGLDADCNGLVGAAEPAPALPAPMLRFHHYTSAGAPVDAPATQGQQRLVSALLRELDASRQAGAATAAELAAVEGELLSVLRRKQERRRSSSAEDNSGVAPRKVAASYRPAAPVPAQHGIPAFRPGGRAPPSKPRLSPKRTPQQAQPPLVPELAALQQDNQELRGHLEAVYAHCRQLQQEQRQLQQEQRQLQRHVKASGSGAAAPAAHAEPPHGHMASPRRHLASPPTHHYATSATCTAAAAAEKQRQRQRSPGRTTLVVAPPRAGGADLALAVFEAPPEDGSELRLALNRAQRQCLKLSSKLSKAQEEAAERRAEARRWQAETERQAEEIGELRVLAERERRRQRELEGALGTTAGELGGAREDAAALVGQLQLAEGAVATAEGEASALRGQLAAVQEQLERAAGECERLREEAVNTNARLSATDLVRREAERERDSLELQVQRLRAALAEERAQASTAAEEAAGQVATAREQAAVERQRAEMLQGQLQLAESQARETERVLTEQLCVVQEERNACLQAAARADALLVRLGQHALVTRGGD</sequence>
<feature type="coiled-coil region" evidence="1">
    <location>
        <begin position="753"/>
        <end position="787"/>
    </location>
</feature>
<dbReference type="EMBL" id="LHPF02000028">
    <property type="protein sequence ID" value="PSC69234.1"/>
    <property type="molecule type" value="Genomic_DNA"/>
</dbReference>
<feature type="compositionally biased region" description="Low complexity" evidence="2">
    <location>
        <begin position="661"/>
        <end position="681"/>
    </location>
</feature>
<feature type="region of interest" description="Disordered" evidence="2">
    <location>
        <begin position="547"/>
        <end position="611"/>
    </location>
</feature>
<dbReference type="InterPro" id="IPR008752">
    <property type="entry name" value="Peptidase_M11"/>
</dbReference>
<gene>
    <name evidence="4" type="ORF">C2E20_7279</name>
</gene>
<feature type="region of interest" description="Disordered" evidence="2">
    <location>
        <begin position="647"/>
        <end position="725"/>
    </location>
</feature>
<evidence type="ECO:0000313" key="4">
    <source>
        <dbReference type="EMBL" id="PSC69234.1"/>
    </source>
</evidence>
<dbReference type="AlphaFoldDB" id="A0A2P6V573"/>
<accession>A0A2P6V573</accession>
<evidence type="ECO:0000256" key="2">
    <source>
        <dbReference type="SAM" id="MobiDB-lite"/>
    </source>
</evidence>
<keyword evidence="5" id="KW-1185">Reference proteome</keyword>
<dbReference type="Pfam" id="PF05548">
    <property type="entry name" value="Peptidase_M11"/>
    <property type="match status" value="1"/>
</dbReference>
<feature type="compositionally biased region" description="Low complexity" evidence="2">
    <location>
        <begin position="696"/>
        <end position="707"/>
    </location>
</feature>
<evidence type="ECO:0000313" key="5">
    <source>
        <dbReference type="Proteomes" id="UP000239649"/>
    </source>
</evidence>
<comment type="caution">
    <text evidence="4">The sequence shown here is derived from an EMBL/GenBank/DDBJ whole genome shotgun (WGS) entry which is preliminary data.</text>
</comment>
<name>A0A2P6V573_9CHLO</name>
<proteinExistence type="predicted"/>
<reference evidence="4 5" key="1">
    <citation type="journal article" date="2018" name="Plant J.">
        <title>Genome sequences of Chlorella sorokiniana UTEX 1602 and Micractinium conductrix SAG 241.80: implications to maltose excretion by a green alga.</title>
        <authorList>
            <person name="Arriola M.B."/>
            <person name="Velmurugan N."/>
            <person name="Zhang Y."/>
            <person name="Plunkett M.H."/>
            <person name="Hondzo H."/>
            <person name="Barney B.M."/>
        </authorList>
    </citation>
    <scope>NUCLEOTIDE SEQUENCE [LARGE SCALE GENOMIC DNA]</scope>
    <source>
        <strain evidence="4 5">SAG 241.80</strain>
    </source>
</reference>
<dbReference type="STRING" id="554055.A0A2P6V573"/>
<protein>
    <recommendedName>
        <fullName evidence="3">Peptidase M11 gametolysin domain-containing protein</fullName>
    </recommendedName>
</protein>
<keyword evidence="1" id="KW-0175">Coiled coil</keyword>
<organism evidence="4 5">
    <name type="scientific">Micractinium conductrix</name>
    <dbReference type="NCBI Taxonomy" id="554055"/>
    <lineage>
        <taxon>Eukaryota</taxon>
        <taxon>Viridiplantae</taxon>
        <taxon>Chlorophyta</taxon>
        <taxon>core chlorophytes</taxon>
        <taxon>Trebouxiophyceae</taxon>
        <taxon>Chlorellales</taxon>
        <taxon>Chlorellaceae</taxon>
        <taxon>Chlorella clade</taxon>
        <taxon>Micractinium</taxon>
    </lineage>
</organism>
<dbReference type="PANTHER" id="PTHR46753:SF3">
    <property type="entry name" value="PDZ DOMAIN-CONTAINING PROTEIN"/>
    <property type="match status" value="1"/>
</dbReference>
<dbReference type="SUPFAM" id="SSF55486">
    <property type="entry name" value="Metalloproteases ('zincins'), catalytic domain"/>
    <property type="match status" value="1"/>
</dbReference>
<dbReference type="OrthoDB" id="535741at2759"/>
<feature type="coiled-coil region" evidence="1">
    <location>
        <begin position="844"/>
        <end position="966"/>
    </location>
</feature>
<dbReference type="Proteomes" id="UP000239649">
    <property type="component" value="Unassembled WGS sequence"/>
</dbReference>
<dbReference type="PANTHER" id="PTHR46753">
    <property type="entry name" value="FYVE AND COILED-COIL DOMAIN-CONTAINING PROTEIN 1"/>
    <property type="match status" value="1"/>
</dbReference>